<protein>
    <recommendedName>
        <fullName evidence="1">Nuclear nucleic acid-binding protein C1D</fullName>
    </recommendedName>
</protein>
<feature type="transmembrane region" description="Helical" evidence="3">
    <location>
        <begin position="218"/>
        <end position="251"/>
    </location>
</feature>
<dbReference type="STRING" id="51031.W2TZ67"/>
<keyword evidence="3" id="KW-0812">Transmembrane</keyword>
<name>W2TZ67_NECAM</name>
<feature type="compositionally biased region" description="Acidic residues" evidence="2">
    <location>
        <begin position="157"/>
        <end position="171"/>
    </location>
</feature>
<dbReference type="GO" id="GO:0000178">
    <property type="term" value="C:exosome (RNase complex)"/>
    <property type="evidence" value="ECO:0007669"/>
    <property type="project" value="TreeGrafter"/>
</dbReference>
<dbReference type="EMBL" id="KI657579">
    <property type="protein sequence ID" value="ETN86322.1"/>
    <property type="molecule type" value="Genomic_DNA"/>
</dbReference>
<dbReference type="KEGG" id="nai:NECAME_16415"/>
<evidence type="ECO:0000256" key="2">
    <source>
        <dbReference type="SAM" id="MobiDB-lite"/>
    </source>
</evidence>
<dbReference type="AlphaFoldDB" id="W2TZ67"/>
<keyword evidence="3" id="KW-1133">Transmembrane helix</keyword>
<dbReference type="GO" id="GO:0005730">
    <property type="term" value="C:nucleolus"/>
    <property type="evidence" value="ECO:0007669"/>
    <property type="project" value="UniProtKB-SubCell"/>
</dbReference>
<feature type="region of interest" description="Disordered" evidence="2">
    <location>
        <begin position="1"/>
        <end position="24"/>
    </location>
</feature>
<accession>W2TZ67</accession>
<dbReference type="GO" id="GO:0003723">
    <property type="term" value="F:RNA binding"/>
    <property type="evidence" value="ECO:0007669"/>
    <property type="project" value="UniProtKB-UniRule"/>
</dbReference>
<comment type="function">
    <text evidence="1">Plays a role in the recruitment of the exosome to pre-rRNA to mediate the 3'-5' end processing of the 5.8S rRNA.</text>
</comment>
<dbReference type="GO" id="GO:0010468">
    <property type="term" value="P:regulation of gene expression"/>
    <property type="evidence" value="ECO:0007669"/>
    <property type="project" value="TreeGrafter"/>
</dbReference>
<sequence length="252" mass="28250">METKEAPPAEDPSTSETTPPPKKTLPKECILRLQKFDEALTALELALDPIIRVGFDEHLKRKPLELVQVDVMTMFVLNSIGWCLAAQRGKDPKEIVQLADELRRTKQYVDRLKSIEMRKSAPGLNKRVAKAFVRNALWEVPGKRARLDDDSAQNVDVSDEEKDSDSEEISDLESAAADADEGPSYVVKNVKFEGEQEPHQLPKSELVKIHDALVQSYIILYVCSAFSLLVLSLLALLDSVVVISAKFYYLLN</sequence>
<keyword evidence="3" id="KW-0472">Membrane</keyword>
<comment type="similarity">
    <text evidence="1">Belongs to the C1D family.</text>
</comment>
<dbReference type="InterPro" id="IPR011082">
    <property type="entry name" value="Exosome-assoc_fac/DNA_repair"/>
</dbReference>
<gene>
    <name evidence="4" type="ORF">NECAME_16415</name>
</gene>
<dbReference type="PANTHER" id="PTHR15341">
    <property type="entry name" value="SUN-COR STEROID HORMONE RECEPTOR CO-REPRESSOR"/>
    <property type="match status" value="1"/>
</dbReference>
<dbReference type="CTD" id="25356441"/>
<dbReference type="GO" id="GO:0005737">
    <property type="term" value="C:cytoplasm"/>
    <property type="evidence" value="ECO:0007669"/>
    <property type="project" value="UniProtKB-SubCell"/>
</dbReference>
<evidence type="ECO:0000256" key="3">
    <source>
        <dbReference type="SAM" id="Phobius"/>
    </source>
</evidence>
<keyword evidence="1" id="KW-0238">DNA-binding</keyword>
<dbReference type="GeneID" id="25356441"/>
<evidence type="ECO:0000256" key="1">
    <source>
        <dbReference type="RuleBase" id="RU368003"/>
    </source>
</evidence>
<keyword evidence="1" id="KW-0694">RNA-binding</keyword>
<evidence type="ECO:0000313" key="5">
    <source>
        <dbReference type="Proteomes" id="UP000053676"/>
    </source>
</evidence>
<dbReference type="OrthoDB" id="1421013at2759"/>
<organism evidence="4 5">
    <name type="scientific">Necator americanus</name>
    <name type="common">Human hookworm</name>
    <dbReference type="NCBI Taxonomy" id="51031"/>
    <lineage>
        <taxon>Eukaryota</taxon>
        <taxon>Metazoa</taxon>
        <taxon>Ecdysozoa</taxon>
        <taxon>Nematoda</taxon>
        <taxon>Chromadorea</taxon>
        <taxon>Rhabditida</taxon>
        <taxon>Rhabditina</taxon>
        <taxon>Rhabditomorpha</taxon>
        <taxon>Strongyloidea</taxon>
        <taxon>Ancylostomatidae</taxon>
        <taxon>Bunostominae</taxon>
        <taxon>Necator</taxon>
    </lineage>
</organism>
<keyword evidence="1" id="KW-0539">Nucleus</keyword>
<dbReference type="GO" id="GO:0003677">
    <property type="term" value="F:DNA binding"/>
    <property type="evidence" value="ECO:0007669"/>
    <property type="project" value="UniProtKB-KW"/>
</dbReference>
<keyword evidence="1" id="KW-0963">Cytoplasm</keyword>
<dbReference type="GO" id="GO:0000460">
    <property type="term" value="P:maturation of 5.8S rRNA"/>
    <property type="evidence" value="ECO:0007669"/>
    <property type="project" value="TreeGrafter"/>
</dbReference>
<dbReference type="OMA" id="KECILRL"/>
<feature type="region of interest" description="Disordered" evidence="2">
    <location>
        <begin position="149"/>
        <end position="181"/>
    </location>
</feature>
<dbReference type="Proteomes" id="UP000053676">
    <property type="component" value="Unassembled WGS sequence"/>
</dbReference>
<evidence type="ECO:0000313" key="4">
    <source>
        <dbReference type="EMBL" id="ETN86322.1"/>
    </source>
</evidence>
<comment type="subcellular location">
    <subcellularLocation>
        <location evidence="1">Cytoplasm</location>
    </subcellularLocation>
    <subcellularLocation>
        <location evidence="1">Nucleus</location>
        <location evidence="1">Nucleolus</location>
    </subcellularLocation>
    <subcellularLocation>
        <location evidence="1">Nucleus</location>
    </subcellularLocation>
</comment>
<reference evidence="5" key="1">
    <citation type="journal article" date="2014" name="Nat. Genet.">
        <title>Genome of the human hookworm Necator americanus.</title>
        <authorList>
            <person name="Tang Y.T."/>
            <person name="Gao X."/>
            <person name="Rosa B.A."/>
            <person name="Abubucker S."/>
            <person name="Hallsworth-Pepin K."/>
            <person name="Martin J."/>
            <person name="Tyagi R."/>
            <person name="Heizer E."/>
            <person name="Zhang X."/>
            <person name="Bhonagiri-Palsikar V."/>
            <person name="Minx P."/>
            <person name="Warren W.C."/>
            <person name="Wang Q."/>
            <person name="Zhan B."/>
            <person name="Hotez P.J."/>
            <person name="Sternberg P.W."/>
            <person name="Dougall A."/>
            <person name="Gaze S.T."/>
            <person name="Mulvenna J."/>
            <person name="Sotillo J."/>
            <person name="Ranganathan S."/>
            <person name="Rabelo E.M."/>
            <person name="Wilson R.K."/>
            <person name="Felgner P.L."/>
            <person name="Bethony J."/>
            <person name="Hawdon J.M."/>
            <person name="Gasser R.B."/>
            <person name="Loukas A."/>
            <person name="Mitreva M."/>
        </authorList>
    </citation>
    <scope>NUCLEOTIDE SEQUENCE [LARGE SCALE GENOMIC DNA]</scope>
</reference>
<keyword evidence="1" id="KW-0698">rRNA processing</keyword>
<dbReference type="PANTHER" id="PTHR15341:SF3">
    <property type="entry name" value="NUCLEAR NUCLEIC ACID-BINDING PROTEIN C1D"/>
    <property type="match status" value="1"/>
</dbReference>
<comment type="subunit">
    <text evidence="1">Monomer and homodimer.</text>
</comment>
<proteinExistence type="inferred from homology"/>
<keyword evidence="5" id="KW-1185">Reference proteome</keyword>